<name>A0A328UEW5_9FIRM</name>
<dbReference type="AlphaFoldDB" id="A0A328UEW5"/>
<feature type="transmembrane region" description="Helical" evidence="1">
    <location>
        <begin position="7"/>
        <end position="25"/>
    </location>
</feature>
<dbReference type="Proteomes" id="UP000249377">
    <property type="component" value="Unassembled WGS sequence"/>
</dbReference>
<protein>
    <submittedName>
        <fullName evidence="2">Uncharacterized protein</fullName>
    </submittedName>
</protein>
<proteinExistence type="predicted"/>
<evidence type="ECO:0000313" key="3">
    <source>
        <dbReference type="Proteomes" id="UP000249377"/>
    </source>
</evidence>
<keyword evidence="3" id="KW-1185">Reference proteome</keyword>
<dbReference type="EMBL" id="QLYR01000013">
    <property type="protein sequence ID" value="RAQ22452.1"/>
    <property type="molecule type" value="Genomic_DNA"/>
</dbReference>
<gene>
    <name evidence="2" type="ORF">DPQ25_13110</name>
</gene>
<keyword evidence="1" id="KW-0812">Transmembrane</keyword>
<reference evidence="2 3" key="1">
    <citation type="submission" date="2018-06" db="EMBL/GenBank/DDBJ databases">
        <title>Noncontiguous genome sequence of Ruminococcaceae bacterium ASD2818.</title>
        <authorList>
            <person name="Chaplin A.V."/>
            <person name="Sokolova S.R."/>
            <person name="Kochetkova T.O."/>
            <person name="Goltsov A.Y."/>
            <person name="Trofimov D.Y."/>
            <person name="Efimov B.A."/>
        </authorList>
    </citation>
    <scope>NUCLEOTIDE SEQUENCE [LARGE SCALE GENOMIC DNA]</scope>
    <source>
        <strain evidence="2 3">ASD2818</strain>
    </source>
</reference>
<feature type="transmembrane region" description="Helical" evidence="1">
    <location>
        <begin position="40"/>
        <end position="59"/>
    </location>
</feature>
<sequence length="63" mass="7045">MSCSFSVLKAVPSLAGNAIFLFIYYTPDVKPAKGFLQNSYMAYVLKTSFNFLTILRLTLTKSL</sequence>
<evidence type="ECO:0000313" key="2">
    <source>
        <dbReference type="EMBL" id="RAQ22452.1"/>
    </source>
</evidence>
<keyword evidence="1" id="KW-0472">Membrane</keyword>
<organism evidence="2 3">
    <name type="scientific">Hydrogeniiclostridium mannosilyticum</name>
    <dbReference type="NCBI Taxonomy" id="2764322"/>
    <lineage>
        <taxon>Bacteria</taxon>
        <taxon>Bacillati</taxon>
        <taxon>Bacillota</taxon>
        <taxon>Clostridia</taxon>
        <taxon>Eubacteriales</taxon>
        <taxon>Acutalibacteraceae</taxon>
        <taxon>Hydrogeniiclostridium</taxon>
    </lineage>
</organism>
<evidence type="ECO:0000256" key="1">
    <source>
        <dbReference type="SAM" id="Phobius"/>
    </source>
</evidence>
<keyword evidence="1" id="KW-1133">Transmembrane helix</keyword>
<accession>A0A328UEW5</accession>
<comment type="caution">
    <text evidence="2">The sequence shown here is derived from an EMBL/GenBank/DDBJ whole genome shotgun (WGS) entry which is preliminary data.</text>
</comment>